<dbReference type="GO" id="GO:0003985">
    <property type="term" value="F:acetyl-CoA C-acetyltransferase activity"/>
    <property type="evidence" value="ECO:0007669"/>
    <property type="project" value="TreeGrafter"/>
</dbReference>
<keyword evidence="6" id="KW-0443">Lipid metabolism</keyword>
<keyword evidence="5" id="KW-0276">Fatty acid metabolism</keyword>
<dbReference type="GO" id="GO:0006635">
    <property type="term" value="P:fatty acid beta-oxidation"/>
    <property type="evidence" value="ECO:0007669"/>
    <property type="project" value="TreeGrafter"/>
</dbReference>
<keyword evidence="4" id="KW-0808">Transferase</keyword>
<gene>
    <name evidence="13" type="ORF">Ctob_011043</name>
</gene>
<evidence type="ECO:0000256" key="3">
    <source>
        <dbReference type="ARBA" id="ARBA00022490"/>
    </source>
</evidence>
<dbReference type="PROSITE" id="PS00737">
    <property type="entry name" value="THIOLASE_2"/>
    <property type="match status" value="1"/>
</dbReference>
<accession>A0A0M0K4H8</accession>
<evidence type="ECO:0000256" key="2">
    <source>
        <dbReference type="ARBA" id="ARBA00010982"/>
    </source>
</evidence>
<dbReference type="AlphaFoldDB" id="A0A0M0K4H8"/>
<evidence type="ECO:0000256" key="9">
    <source>
        <dbReference type="ARBA" id="ARBA00024073"/>
    </source>
</evidence>
<dbReference type="CDD" id="cd00751">
    <property type="entry name" value="thiolase"/>
    <property type="match status" value="1"/>
</dbReference>
<dbReference type="Gene3D" id="3.40.47.10">
    <property type="match status" value="1"/>
</dbReference>
<reference evidence="14" key="1">
    <citation type="journal article" date="2015" name="PLoS Genet.">
        <title>Genome Sequence and Transcriptome Analyses of Chrysochromulina tobin: Metabolic Tools for Enhanced Algal Fitness in the Prominent Order Prymnesiales (Haptophyceae).</title>
        <authorList>
            <person name="Hovde B.T."/>
            <person name="Deodato C.R."/>
            <person name="Hunsperger H.M."/>
            <person name="Ryken S.A."/>
            <person name="Yost W."/>
            <person name="Jha R.K."/>
            <person name="Patterson J."/>
            <person name="Monnat R.J. Jr."/>
            <person name="Barlow S.B."/>
            <person name="Starkenburg S.R."/>
            <person name="Cattolico R.A."/>
        </authorList>
    </citation>
    <scope>NUCLEOTIDE SEQUENCE</scope>
    <source>
        <strain evidence="14">CCMP291</strain>
    </source>
</reference>
<dbReference type="FunFam" id="3.40.47.10:FF:000011">
    <property type="entry name" value="3-ketoacyl-CoA thiolase"/>
    <property type="match status" value="1"/>
</dbReference>
<keyword evidence="3" id="KW-0963">Cytoplasm</keyword>
<dbReference type="InterPro" id="IPR020617">
    <property type="entry name" value="Thiolase_C"/>
</dbReference>
<dbReference type="Pfam" id="PF02803">
    <property type="entry name" value="Thiolase_C"/>
    <property type="match status" value="1"/>
</dbReference>
<organism evidence="13 14">
    <name type="scientific">Chrysochromulina tobinii</name>
    <dbReference type="NCBI Taxonomy" id="1460289"/>
    <lineage>
        <taxon>Eukaryota</taxon>
        <taxon>Haptista</taxon>
        <taxon>Haptophyta</taxon>
        <taxon>Prymnesiophyceae</taxon>
        <taxon>Prymnesiales</taxon>
        <taxon>Chrysochromulinaceae</taxon>
        <taxon>Chrysochromulina</taxon>
    </lineage>
</organism>
<feature type="chain" id="PRO_5005602367" description="acetyl-CoA C-acyltransferase" evidence="10">
    <location>
        <begin position="18"/>
        <end position="631"/>
    </location>
</feature>
<evidence type="ECO:0000256" key="1">
    <source>
        <dbReference type="ARBA" id="ARBA00004173"/>
    </source>
</evidence>
<feature type="domain" description="Thiolase C-terminal" evidence="12">
    <location>
        <begin position="489"/>
        <end position="627"/>
    </location>
</feature>
<dbReference type="InterPro" id="IPR020616">
    <property type="entry name" value="Thiolase_N"/>
</dbReference>
<proteinExistence type="inferred from homology"/>
<keyword evidence="10" id="KW-0732">Signal</keyword>
<dbReference type="PROSITE" id="PS00098">
    <property type="entry name" value="THIOLASE_1"/>
    <property type="match status" value="1"/>
</dbReference>
<dbReference type="InterPro" id="IPR016039">
    <property type="entry name" value="Thiolase-like"/>
</dbReference>
<name>A0A0M0K4H8_9EUKA</name>
<sequence length="631" mass="67267">MMRFLFLQSALLVAAAALRPTPPISGRRAALGSFAAGAIAFVARPSHADQLSEGGALGATCLGFGCNPYGRPDFNGLEDAPENSMPYPDFLKAIKDKKVEGVVFQPPMGNEAYAIIGGKSVRIGKGWPVEVSNSWSSPVWVVRILENEGVPYAWNFNLKAKSSYKDKLRPVGTPAPKYDPRATGAATGGSPWFAPPADVGMPPKMSAFRSLKNVVLVDGCRLPFQPSGTVYNKLVAYDLARLALTGLLTKTGVGPKSLDYVIMGTVIQEVKNQNIARDAGLAAGIPREVPSHTVTQACISSNQAICSGINLIQTGQADVVIAGGVETMSDVPIKFSKPLRERMLASRKIKSTSKMLGLLKGLTLKDLTPEAPAIANFITGEVMGHSADRLADKFGVSRHEQDSFALRSHLMAAKAHADGIYDQEVLLYEGSRVETGARADSTLEKLSSLKPAFVKPHGSVTAANASFLTDGASACLIMSEDKALQLGYKPKAYLREWTFVSCDPFDEMLLGPAYATDKVLTMAGLKLSDMDVIEFHEAFAGQVLANVKALNSQTFYDERMGGKQKAGEIPMDKFNIHGGSLSIGHPFGATGARLVTTVANRLLREGKKYGITAACADGGIGHASIIEAYPQ</sequence>
<evidence type="ECO:0000256" key="10">
    <source>
        <dbReference type="SAM" id="SignalP"/>
    </source>
</evidence>
<evidence type="ECO:0000256" key="7">
    <source>
        <dbReference type="ARBA" id="ARBA00023128"/>
    </source>
</evidence>
<evidence type="ECO:0000259" key="12">
    <source>
        <dbReference type="Pfam" id="PF02803"/>
    </source>
</evidence>
<feature type="domain" description="Thiolase N-terminal" evidence="11">
    <location>
        <begin position="214"/>
        <end position="481"/>
    </location>
</feature>
<dbReference type="PANTHER" id="PTHR18919">
    <property type="entry name" value="ACETYL-COA C-ACYLTRANSFERASE"/>
    <property type="match status" value="1"/>
</dbReference>
<evidence type="ECO:0000256" key="5">
    <source>
        <dbReference type="ARBA" id="ARBA00022832"/>
    </source>
</evidence>
<dbReference type="EMBL" id="JWZX01001557">
    <property type="protein sequence ID" value="KOO33283.1"/>
    <property type="molecule type" value="Genomic_DNA"/>
</dbReference>
<dbReference type="GO" id="GO:0005739">
    <property type="term" value="C:mitochondrion"/>
    <property type="evidence" value="ECO:0007669"/>
    <property type="project" value="UniProtKB-SubCell"/>
</dbReference>
<comment type="caution">
    <text evidence="13">The sequence shown here is derived from an EMBL/GenBank/DDBJ whole genome shotgun (WGS) entry which is preliminary data.</text>
</comment>
<dbReference type="EC" id="2.3.1.16" evidence="9"/>
<keyword evidence="7" id="KW-0496">Mitochondrion</keyword>
<dbReference type="Proteomes" id="UP000037460">
    <property type="component" value="Unassembled WGS sequence"/>
</dbReference>
<feature type="signal peptide" evidence="10">
    <location>
        <begin position="1"/>
        <end position="17"/>
    </location>
</feature>
<evidence type="ECO:0000313" key="13">
    <source>
        <dbReference type="EMBL" id="KOO33283.1"/>
    </source>
</evidence>
<dbReference type="InterPro" id="IPR020615">
    <property type="entry name" value="Thiolase_acyl_enz_int_AS"/>
</dbReference>
<dbReference type="Pfam" id="PF00108">
    <property type="entry name" value="Thiolase_N"/>
    <property type="match status" value="1"/>
</dbReference>
<dbReference type="NCBIfam" id="TIGR01930">
    <property type="entry name" value="AcCoA-C-Actrans"/>
    <property type="match status" value="1"/>
</dbReference>
<keyword evidence="8" id="KW-0012">Acyltransferase</keyword>
<evidence type="ECO:0000256" key="4">
    <source>
        <dbReference type="ARBA" id="ARBA00022679"/>
    </source>
</evidence>
<evidence type="ECO:0000256" key="8">
    <source>
        <dbReference type="ARBA" id="ARBA00023315"/>
    </source>
</evidence>
<keyword evidence="14" id="KW-1185">Reference proteome</keyword>
<evidence type="ECO:0000313" key="14">
    <source>
        <dbReference type="Proteomes" id="UP000037460"/>
    </source>
</evidence>
<evidence type="ECO:0000256" key="6">
    <source>
        <dbReference type="ARBA" id="ARBA00023098"/>
    </source>
</evidence>
<dbReference type="InterPro" id="IPR002155">
    <property type="entry name" value="Thiolase"/>
</dbReference>
<dbReference type="InterPro" id="IPR020613">
    <property type="entry name" value="Thiolase_CS"/>
</dbReference>
<comment type="similarity">
    <text evidence="2">Belongs to the thiolase-like superfamily. Thiolase family.</text>
</comment>
<evidence type="ECO:0000259" key="11">
    <source>
        <dbReference type="Pfam" id="PF00108"/>
    </source>
</evidence>
<comment type="subcellular location">
    <subcellularLocation>
        <location evidence="1">Mitochondrion</location>
    </subcellularLocation>
</comment>
<dbReference type="PANTHER" id="PTHR18919:SF153">
    <property type="entry name" value="TRIFUNCTIONAL ENZYME SUBUNIT BETA, MITOCHONDRIAL"/>
    <property type="match status" value="1"/>
</dbReference>
<protein>
    <recommendedName>
        <fullName evidence="9">acetyl-CoA C-acyltransferase</fullName>
        <ecNumber evidence="9">2.3.1.16</ecNumber>
    </recommendedName>
</protein>
<dbReference type="OrthoDB" id="5404651at2759"/>
<dbReference type="SUPFAM" id="SSF53901">
    <property type="entry name" value="Thiolase-like"/>
    <property type="match status" value="2"/>
</dbReference>